<proteinExistence type="predicted"/>
<dbReference type="AlphaFoldDB" id="A0ABD0KD28"/>
<sequence length="112" mass="12291">MIDVAPLSVTTPRQNARLRLKAHLQADLFVDGRNYGRFHPWCEVGQTMGTTSNSSPSSPVSRSDVETFLLAPGYISALLTGEQCSRGGNKTSRPCQALQAWERLIMGDVGRR</sequence>
<dbReference type="Proteomes" id="UP001519460">
    <property type="component" value="Unassembled WGS sequence"/>
</dbReference>
<reference evidence="1 2" key="1">
    <citation type="journal article" date="2023" name="Sci. Data">
        <title>Genome assembly of the Korean intertidal mud-creeper Batillaria attramentaria.</title>
        <authorList>
            <person name="Patra A.K."/>
            <person name="Ho P.T."/>
            <person name="Jun S."/>
            <person name="Lee S.J."/>
            <person name="Kim Y."/>
            <person name="Won Y.J."/>
        </authorList>
    </citation>
    <scope>NUCLEOTIDE SEQUENCE [LARGE SCALE GENOMIC DNA]</scope>
    <source>
        <strain evidence="1">Wonlab-2016</strain>
    </source>
</reference>
<dbReference type="EMBL" id="JACVVK020000201">
    <property type="protein sequence ID" value="KAK7485010.1"/>
    <property type="molecule type" value="Genomic_DNA"/>
</dbReference>
<gene>
    <name evidence="1" type="ORF">BaRGS_00023788</name>
</gene>
<evidence type="ECO:0000313" key="2">
    <source>
        <dbReference type="Proteomes" id="UP001519460"/>
    </source>
</evidence>
<accession>A0ABD0KD28</accession>
<comment type="caution">
    <text evidence="1">The sequence shown here is derived from an EMBL/GenBank/DDBJ whole genome shotgun (WGS) entry which is preliminary data.</text>
</comment>
<evidence type="ECO:0000313" key="1">
    <source>
        <dbReference type="EMBL" id="KAK7485010.1"/>
    </source>
</evidence>
<name>A0ABD0KD28_9CAEN</name>
<organism evidence="1 2">
    <name type="scientific">Batillaria attramentaria</name>
    <dbReference type="NCBI Taxonomy" id="370345"/>
    <lineage>
        <taxon>Eukaryota</taxon>
        <taxon>Metazoa</taxon>
        <taxon>Spiralia</taxon>
        <taxon>Lophotrochozoa</taxon>
        <taxon>Mollusca</taxon>
        <taxon>Gastropoda</taxon>
        <taxon>Caenogastropoda</taxon>
        <taxon>Sorbeoconcha</taxon>
        <taxon>Cerithioidea</taxon>
        <taxon>Batillariidae</taxon>
        <taxon>Batillaria</taxon>
    </lineage>
</organism>
<protein>
    <submittedName>
        <fullName evidence="1">Uncharacterized protein</fullName>
    </submittedName>
</protein>
<keyword evidence="2" id="KW-1185">Reference proteome</keyword>